<dbReference type="EMBL" id="JACTNZ010000003">
    <property type="protein sequence ID" value="KAG5557880.1"/>
    <property type="molecule type" value="Genomic_DNA"/>
</dbReference>
<evidence type="ECO:0000313" key="2">
    <source>
        <dbReference type="Proteomes" id="UP000823749"/>
    </source>
</evidence>
<sequence>MTGAMNDRDFLLPSEFLTADDILMCKENFNKNNINTAFETNFAFPTDFPYEFGSSLLSSPVESVVGSTETESDEDDLLAGLARRFARSSLNEKSLKITSAQQNLEKSWAVSGSPQSTLSTVGSWSVSPSPPATPLGGNNDGWDLMYAAAAGQLARLKMNGEGLSPTQILTPIQHPSHPVRNPNTGFYANQSNSHTLSHSNHLGNLRKEEVLKQQWSSIWGREIPSKQQGFQSSSGGYERQVGLSQSAWLPVQVQRQNHPSQRRQCGGSGMRAVFLGGSGGKRECAGTGVFLPRRYGSNNPSECRKKPGCSAALLPARVVQALNNSNFDNMASQSQAQPQPQPQFNNAFGPEYDNLIMAGRRNAMLNQQRWSIIRPELGGMRRSHDSCLLPQEWTY</sequence>
<reference evidence="1" key="1">
    <citation type="submission" date="2020-08" db="EMBL/GenBank/DDBJ databases">
        <title>Plant Genome Project.</title>
        <authorList>
            <person name="Zhang R.-G."/>
        </authorList>
    </citation>
    <scope>NUCLEOTIDE SEQUENCE</scope>
    <source>
        <strain evidence="1">WSP0</strain>
        <tissue evidence="1">Leaf</tissue>
    </source>
</reference>
<dbReference type="PANTHER" id="PTHR33356:SF17">
    <property type="entry name" value="TPX2 CENTRAL DOMAIN-CONTAINING PROTEIN"/>
    <property type="match status" value="1"/>
</dbReference>
<dbReference type="AlphaFoldDB" id="A0AAV6KZL6"/>
<dbReference type="Proteomes" id="UP000823749">
    <property type="component" value="Chromosome 3"/>
</dbReference>
<organism evidence="1 2">
    <name type="scientific">Rhododendron griersonianum</name>
    <dbReference type="NCBI Taxonomy" id="479676"/>
    <lineage>
        <taxon>Eukaryota</taxon>
        <taxon>Viridiplantae</taxon>
        <taxon>Streptophyta</taxon>
        <taxon>Embryophyta</taxon>
        <taxon>Tracheophyta</taxon>
        <taxon>Spermatophyta</taxon>
        <taxon>Magnoliopsida</taxon>
        <taxon>eudicotyledons</taxon>
        <taxon>Gunneridae</taxon>
        <taxon>Pentapetalae</taxon>
        <taxon>asterids</taxon>
        <taxon>Ericales</taxon>
        <taxon>Ericaceae</taxon>
        <taxon>Ericoideae</taxon>
        <taxon>Rhodoreae</taxon>
        <taxon>Rhododendron</taxon>
    </lineage>
</organism>
<evidence type="ECO:0000313" key="1">
    <source>
        <dbReference type="EMBL" id="KAG5557880.1"/>
    </source>
</evidence>
<comment type="caution">
    <text evidence="1">The sequence shown here is derived from an EMBL/GenBank/DDBJ whole genome shotgun (WGS) entry which is preliminary data.</text>
</comment>
<keyword evidence="2" id="KW-1185">Reference proteome</keyword>
<gene>
    <name evidence="1" type="ORF">RHGRI_007948</name>
</gene>
<accession>A0AAV6KZL6</accession>
<proteinExistence type="predicted"/>
<protein>
    <submittedName>
        <fullName evidence="1">Uncharacterized protein</fullName>
    </submittedName>
</protein>
<name>A0AAV6KZL6_9ERIC</name>
<dbReference type="PANTHER" id="PTHR33356">
    <property type="entry name" value="TIP41-LIKE PROTEIN"/>
    <property type="match status" value="1"/>
</dbReference>